<dbReference type="SUPFAM" id="SSF82549">
    <property type="entry name" value="DAK1/DegV-like"/>
    <property type="match status" value="1"/>
</dbReference>
<dbReference type="InterPro" id="IPR050270">
    <property type="entry name" value="DegV_domain_contain"/>
</dbReference>
<accession>A0A2A5RXD4</accession>
<sequence>MDMTYKIVTDSTTDLSDSYAAEHDIVMLGVTVTLEDVTYQTTGQGHLTSDVLLKKMSEGAKPVTSQVNVGQFLDAFKPIVSEGVEVLYIGFSSGLSGTLQSAKMAQEMILSETPTAKITIIDTLAAASGEGYLVREAVKLRDAGKTVPEVVTVLESLVPRLRSWVMADDLFHLSRGGRVSKTAATVGTLVNLKPIIDVDPEGKLRPAGKIRGKKKAITSVVAAVLAELDSNYPKVMIGYSGDVSVAEKLKNTLLASDLVQEVIVTPLGPTIVAHTGSGTIAVFYIAETNRN</sequence>
<comment type="function">
    <text evidence="1">May bind long-chain fatty acids, such as palmitate, and may play a role in lipid transport or fatty acid metabolism.</text>
</comment>
<organism evidence="3 4">
    <name type="scientific">Pseudolactococcus plantarum</name>
    <dbReference type="NCBI Taxonomy" id="1365"/>
    <lineage>
        <taxon>Bacteria</taxon>
        <taxon>Bacillati</taxon>
        <taxon>Bacillota</taxon>
        <taxon>Bacilli</taxon>
        <taxon>Lactobacillales</taxon>
        <taxon>Streptococcaceae</taxon>
        <taxon>Pseudolactococcus</taxon>
    </lineage>
</organism>
<evidence type="ECO:0000256" key="2">
    <source>
        <dbReference type="ARBA" id="ARBA00023121"/>
    </source>
</evidence>
<dbReference type="EMBL" id="JXJX01000011">
    <property type="protein sequence ID" value="PCS05892.1"/>
    <property type="molecule type" value="Genomic_DNA"/>
</dbReference>
<dbReference type="Pfam" id="PF02645">
    <property type="entry name" value="DegV"/>
    <property type="match status" value="1"/>
</dbReference>
<keyword evidence="2" id="KW-0446">Lipid-binding</keyword>
<evidence type="ECO:0000256" key="1">
    <source>
        <dbReference type="ARBA" id="ARBA00003238"/>
    </source>
</evidence>
<name>A0A2A5RXD4_9LACT</name>
<gene>
    <name evidence="3" type="ORF">RU87_GL000354</name>
</gene>
<proteinExistence type="predicted"/>
<dbReference type="Gene3D" id="3.40.50.10440">
    <property type="entry name" value="Dihydroxyacetone kinase, domain 1"/>
    <property type="match status" value="1"/>
</dbReference>
<reference evidence="3 4" key="1">
    <citation type="submission" date="2014-12" db="EMBL/GenBank/DDBJ databases">
        <title>Draft genome sequences of 10 type strains of Lactococcus.</title>
        <authorList>
            <person name="Sun Z."/>
            <person name="Zhong Z."/>
            <person name="Liu W."/>
            <person name="Zhang W."/>
            <person name="Zhang H."/>
        </authorList>
    </citation>
    <scope>NUCLEOTIDE SEQUENCE [LARGE SCALE GENOMIC DNA]</scope>
    <source>
        <strain evidence="3 4">DSM 20686</strain>
    </source>
</reference>
<dbReference type="InterPro" id="IPR003797">
    <property type="entry name" value="DegV"/>
</dbReference>
<dbReference type="AlphaFoldDB" id="A0A2A5RXD4"/>
<protein>
    <recommendedName>
        <fullName evidence="5">DegV family protein</fullName>
    </recommendedName>
</protein>
<dbReference type="Gene3D" id="3.30.1180.10">
    <property type="match status" value="1"/>
</dbReference>
<dbReference type="InterPro" id="IPR043168">
    <property type="entry name" value="DegV_C"/>
</dbReference>
<dbReference type="PROSITE" id="PS51482">
    <property type="entry name" value="DEGV"/>
    <property type="match status" value="1"/>
</dbReference>
<comment type="caution">
    <text evidence="3">The sequence shown here is derived from an EMBL/GenBank/DDBJ whole genome shotgun (WGS) entry which is preliminary data.</text>
</comment>
<dbReference type="Gene3D" id="2.20.28.50">
    <property type="entry name" value="degv family protein"/>
    <property type="match status" value="1"/>
</dbReference>
<dbReference type="Proteomes" id="UP000242246">
    <property type="component" value="Unassembled WGS sequence"/>
</dbReference>
<keyword evidence="4" id="KW-1185">Reference proteome</keyword>
<evidence type="ECO:0000313" key="4">
    <source>
        <dbReference type="Proteomes" id="UP000242246"/>
    </source>
</evidence>
<evidence type="ECO:0008006" key="5">
    <source>
        <dbReference type="Google" id="ProtNLM"/>
    </source>
</evidence>
<dbReference type="PANTHER" id="PTHR33434">
    <property type="entry name" value="DEGV DOMAIN-CONTAINING PROTEIN DR_1986-RELATED"/>
    <property type="match status" value="1"/>
</dbReference>
<dbReference type="GO" id="GO:0008289">
    <property type="term" value="F:lipid binding"/>
    <property type="evidence" value="ECO:0007669"/>
    <property type="project" value="UniProtKB-KW"/>
</dbReference>
<evidence type="ECO:0000313" key="3">
    <source>
        <dbReference type="EMBL" id="PCS05892.1"/>
    </source>
</evidence>
<dbReference type="PANTHER" id="PTHR33434:SF3">
    <property type="entry name" value="DEGV DOMAIN-CONTAINING PROTEIN YITS"/>
    <property type="match status" value="1"/>
</dbReference>
<dbReference type="NCBIfam" id="TIGR00762">
    <property type="entry name" value="DegV"/>
    <property type="match status" value="1"/>
</dbReference>
<dbReference type="STRING" id="1348632.GCA_001591745_01517"/>